<feature type="compositionally biased region" description="Low complexity" evidence="1">
    <location>
        <begin position="171"/>
        <end position="197"/>
    </location>
</feature>
<evidence type="ECO:0000313" key="4">
    <source>
        <dbReference type="Proteomes" id="UP001153069"/>
    </source>
</evidence>
<dbReference type="Pfam" id="PF20710">
    <property type="entry name" value="DUF6824"/>
    <property type="match status" value="1"/>
</dbReference>
<organism evidence="3 4">
    <name type="scientific">Seminavis robusta</name>
    <dbReference type="NCBI Taxonomy" id="568900"/>
    <lineage>
        <taxon>Eukaryota</taxon>
        <taxon>Sar</taxon>
        <taxon>Stramenopiles</taxon>
        <taxon>Ochrophyta</taxon>
        <taxon>Bacillariophyta</taxon>
        <taxon>Bacillariophyceae</taxon>
        <taxon>Bacillariophycidae</taxon>
        <taxon>Naviculales</taxon>
        <taxon>Naviculaceae</taxon>
        <taxon>Seminavis</taxon>
    </lineage>
</organism>
<dbReference type="AlphaFoldDB" id="A0A9N8H9K9"/>
<feature type="region of interest" description="Disordered" evidence="1">
    <location>
        <begin position="1"/>
        <end position="33"/>
    </location>
</feature>
<feature type="domain" description="DUF6824" evidence="2">
    <location>
        <begin position="58"/>
        <end position="145"/>
    </location>
</feature>
<dbReference type="EMBL" id="CAICTM010000257">
    <property type="protein sequence ID" value="CAB9506216.1"/>
    <property type="molecule type" value="Genomic_DNA"/>
</dbReference>
<comment type="caution">
    <text evidence="3">The sequence shown here is derived from an EMBL/GenBank/DDBJ whole genome shotgun (WGS) entry which is preliminary data.</text>
</comment>
<gene>
    <name evidence="3" type="ORF">SEMRO_258_G101170.1</name>
</gene>
<dbReference type="OrthoDB" id="49314at2759"/>
<protein>
    <recommendedName>
        <fullName evidence="2">DUF6824 domain-containing protein</fullName>
    </recommendedName>
</protein>
<proteinExistence type="predicted"/>
<keyword evidence="4" id="KW-1185">Reference proteome</keyword>
<evidence type="ECO:0000313" key="3">
    <source>
        <dbReference type="EMBL" id="CAB9506216.1"/>
    </source>
</evidence>
<dbReference type="Proteomes" id="UP001153069">
    <property type="component" value="Unassembled WGS sequence"/>
</dbReference>
<evidence type="ECO:0000259" key="2">
    <source>
        <dbReference type="Pfam" id="PF20710"/>
    </source>
</evidence>
<accession>A0A9N8H9K9</accession>
<feature type="compositionally biased region" description="Basic and acidic residues" evidence="1">
    <location>
        <begin position="1"/>
        <end position="10"/>
    </location>
</feature>
<name>A0A9N8H9K9_9STRA</name>
<sequence length="397" mass="43440">MSVSHLHQEDPSFAFTTTTTTSTTTSTSTTPSTTITTGQAMVAVMESDVGIEFPGDHDLLLGRGGETNSHSGNQLFRRLIEAHKAVYISAPRRSKPDIAKTLVAQWRAMDPPGRFLAKKMMPGQSKKLWYEIGDDAARKRTSKSLGEKKGAPMALLASPGHGPSSGTLVRNTSAGSNSTSSNHSSTSISTSISISSSFKQHQDIQKLPSGPLSPPDTSTKTTKTQGMEYMAFLQGMASDEQPRPIQMQMQIHNALSQRIGPQNQEFLEQKLPPRGPASQDLPKLEKNNFHFDKLLLLQHSSHQDPNVTMQLGRRMPTAAELMDSCVGDGFLFDHHDQRPRQLREQKSHAGAATILTTSQTEMGMEMNLLFHAMPEAQANFNLDATAEATKMSWQAQL</sequence>
<dbReference type="InterPro" id="IPR049227">
    <property type="entry name" value="DUF6824"/>
</dbReference>
<feature type="compositionally biased region" description="Low complexity" evidence="1">
    <location>
        <begin position="16"/>
        <end position="33"/>
    </location>
</feature>
<feature type="region of interest" description="Disordered" evidence="1">
    <location>
        <begin position="140"/>
        <end position="222"/>
    </location>
</feature>
<reference evidence="3" key="1">
    <citation type="submission" date="2020-06" db="EMBL/GenBank/DDBJ databases">
        <authorList>
            <consortium name="Plant Systems Biology data submission"/>
        </authorList>
    </citation>
    <scope>NUCLEOTIDE SEQUENCE</scope>
    <source>
        <strain evidence="3">D6</strain>
    </source>
</reference>
<evidence type="ECO:0000256" key="1">
    <source>
        <dbReference type="SAM" id="MobiDB-lite"/>
    </source>
</evidence>